<keyword evidence="5" id="KW-1185">Reference proteome</keyword>
<evidence type="ECO:0000256" key="2">
    <source>
        <dbReference type="ARBA" id="ARBA00022801"/>
    </source>
</evidence>
<protein>
    <recommendedName>
        <fullName evidence="3">Isochorismatase-like domain-containing protein</fullName>
    </recommendedName>
</protein>
<dbReference type="InterPro" id="IPR036380">
    <property type="entry name" value="Isochorismatase-like_sf"/>
</dbReference>
<evidence type="ECO:0000256" key="1">
    <source>
        <dbReference type="ARBA" id="ARBA00006336"/>
    </source>
</evidence>
<gene>
    <name evidence="4" type="ORF">A5866_000069</name>
</gene>
<dbReference type="PANTHER" id="PTHR43540">
    <property type="entry name" value="PEROXYUREIDOACRYLATE/UREIDOACRYLATE AMIDOHYDROLASE-RELATED"/>
    <property type="match status" value="1"/>
</dbReference>
<accession>A0ABZ2T0T7</accession>
<dbReference type="InterPro" id="IPR000868">
    <property type="entry name" value="Isochorismatase-like_dom"/>
</dbReference>
<keyword evidence="2" id="KW-0378">Hydrolase</keyword>
<dbReference type="Gene3D" id="3.40.50.850">
    <property type="entry name" value="Isochorismatase-like"/>
    <property type="match status" value="1"/>
</dbReference>
<dbReference type="SUPFAM" id="SSF52499">
    <property type="entry name" value="Isochorismatase-like hydrolases"/>
    <property type="match status" value="1"/>
</dbReference>
<comment type="similarity">
    <text evidence="1">Belongs to the isochorismatase family.</text>
</comment>
<proteinExistence type="inferred from homology"/>
<dbReference type="Pfam" id="PF00857">
    <property type="entry name" value="Isochorismatase"/>
    <property type="match status" value="1"/>
</dbReference>
<evidence type="ECO:0000313" key="4">
    <source>
        <dbReference type="EMBL" id="WYJ85011.1"/>
    </source>
</evidence>
<dbReference type="EMBL" id="CP147248">
    <property type="protein sequence ID" value="WYJ85011.1"/>
    <property type="molecule type" value="Genomic_DNA"/>
</dbReference>
<feature type="domain" description="Isochorismatase-like" evidence="3">
    <location>
        <begin position="4"/>
        <end position="148"/>
    </location>
</feature>
<dbReference type="InterPro" id="IPR050272">
    <property type="entry name" value="Isochorismatase-like_hydrls"/>
</dbReference>
<organism evidence="4 5">
    <name type="scientific">Candidatus Enterococcus lemimoniae</name>
    <dbReference type="NCBI Taxonomy" id="1834167"/>
    <lineage>
        <taxon>Bacteria</taxon>
        <taxon>Bacillati</taxon>
        <taxon>Bacillota</taxon>
        <taxon>Bacilli</taxon>
        <taxon>Lactobacillales</taxon>
        <taxon>Enterococcaceae</taxon>
        <taxon>Enterococcus</taxon>
    </lineage>
</organism>
<evidence type="ECO:0000313" key="5">
    <source>
        <dbReference type="Proteomes" id="UP000195080"/>
    </source>
</evidence>
<reference evidence="5" key="1">
    <citation type="submission" date="2017-05" db="EMBL/GenBank/DDBJ databases">
        <title>The Genome Sequence of EEnterococcus faecalis 9F2_4866.</title>
        <authorList>
            <consortium name="The Broad Institute Genomics Platform"/>
            <consortium name="The Broad Institute Genomic Center for Infectious Diseases"/>
            <person name="Earl A."/>
            <person name="Manson A."/>
            <person name="Schwartman J."/>
            <person name="Gilmore M."/>
            <person name="Abouelleil A."/>
            <person name="Cao P."/>
            <person name="Chapman S."/>
            <person name="Cusick C."/>
            <person name="Shea T."/>
            <person name="Young S."/>
            <person name="Neafsey D."/>
            <person name="Nusbaum C."/>
            <person name="Birren B."/>
        </authorList>
    </citation>
    <scope>NUCLEOTIDE SEQUENCE [LARGE SCALE GENOMIC DNA]</scope>
    <source>
        <strain evidence="5">12C11_DIV0727</strain>
    </source>
</reference>
<dbReference type="RefSeq" id="WP_339099736.1">
    <property type="nucleotide sequence ID" value="NZ_CP147248.1"/>
</dbReference>
<evidence type="ECO:0000259" key="3">
    <source>
        <dbReference type="Pfam" id="PF00857"/>
    </source>
</evidence>
<reference evidence="4 5" key="2">
    <citation type="submission" date="2024-03" db="EMBL/GenBank/DDBJ databases">
        <title>The Genome Sequence of Enterococcus sp. DIV0727d.</title>
        <authorList>
            <consortium name="The Broad Institute Genomics Platform"/>
            <consortium name="The Broad Institute Microbial Omics Core"/>
            <consortium name="The Broad Institute Genomic Center for Infectious Diseases"/>
            <person name="Earl A."/>
            <person name="Manson A."/>
            <person name="Gilmore M."/>
            <person name="Schwartman J."/>
            <person name="Shea T."/>
            <person name="Abouelleil A."/>
            <person name="Cao P."/>
            <person name="Chapman S."/>
            <person name="Cusick C."/>
            <person name="Young S."/>
            <person name="Neafsey D."/>
            <person name="Nusbaum C."/>
            <person name="Birren B."/>
        </authorList>
    </citation>
    <scope>NUCLEOTIDE SEQUENCE [LARGE SCALE GENOMIC DNA]</scope>
    <source>
        <strain evidence="4 5">12C11_DIV0727</strain>
    </source>
</reference>
<sequence>MRKALLVIDIQSKTIGSLYGKKKFLRRVNRMIDFFHEKNIPVIFIKQDGCGELSNNLNLLDNDVVVDKKEGNAFTSSQFNEVVNNLKLDSFVVTGLMSNACIQKTCKGALKQGYSVTLVEDAHDSIVKPLKTIWNKRLKKIGVNTLTSSMYITIQK</sequence>
<dbReference type="Proteomes" id="UP000195080">
    <property type="component" value="Chromosome"/>
</dbReference>
<name>A0ABZ2T0T7_9ENTE</name>
<dbReference type="PANTHER" id="PTHR43540:SF6">
    <property type="entry name" value="ISOCHORISMATASE-LIKE DOMAIN-CONTAINING PROTEIN"/>
    <property type="match status" value="1"/>
</dbReference>